<dbReference type="SUPFAM" id="SSF47741">
    <property type="entry name" value="CO dehydrogenase ISP C-domain like"/>
    <property type="match status" value="1"/>
</dbReference>
<dbReference type="InterPro" id="IPR000674">
    <property type="entry name" value="Ald_Oxase/Xan_DH_a/b"/>
</dbReference>
<dbReference type="GO" id="GO:0051537">
    <property type="term" value="F:2 iron, 2 sulfur cluster binding"/>
    <property type="evidence" value="ECO:0007669"/>
    <property type="project" value="InterPro"/>
</dbReference>
<dbReference type="Gene3D" id="3.10.20.30">
    <property type="match status" value="1"/>
</dbReference>
<dbReference type="PROSITE" id="PS00197">
    <property type="entry name" value="2FE2S_FER_1"/>
    <property type="match status" value="1"/>
</dbReference>
<comment type="similarity">
    <text evidence="1">Belongs to the xanthine dehydrogenase family.</text>
</comment>
<dbReference type="Gene3D" id="1.10.150.120">
    <property type="entry name" value="[2Fe-2S]-binding domain"/>
    <property type="match status" value="1"/>
</dbReference>
<evidence type="ECO:0000313" key="7">
    <source>
        <dbReference type="Proteomes" id="UP000600101"/>
    </source>
</evidence>
<dbReference type="EMBL" id="JACOMF010000013">
    <property type="protein sequence ID" value="MBC4016227.1"/>
    <property type="molecule type" value="Genomic_DNA"/>
</dbReference>
<dbReference type="Gene3D" id="3.30.365.10">
    <property type="entry name" value="Aldehyde oxidase/xanthine dehydrogenase, molybdopterin binding domain"/>
    <property type="match status" value="4"/>
</dbReference>
<dbReference type="RefSeq" id="WP_186770997.1">
    <property type="nucleotide sequence ID" value="NZ_JACOMF010000013.1"/>
</dbReference>
<name>A0A9X0UDC0_9PROT</name>
<dbReference type="Pfam" id="PF02738">
    <property type="entry name" value="MoCoBD_1"/>
    <property type="match status" value="1"/>
</dbReference>
<feature type="domain" description="2Fe-2S ferredoxin-type" evidence="5">
    <location>
        <begin position="4"/>
        <end position="80"/>
    </location>
</feature>
<dbReference type="InterPro" id="IPR046867">
    <property type="entry name" value="AldOxase/xan_DH_MoCoBD2"/>
</dbReference>
<dbReference type="Pfam" id="PF00111">
    <property type="entry name" value="Fer2"/>
    <property type="match status" value="1"/>
</dbReference>
<reference evidence="6" key="1">
    <citation type="submission" date="2020-08" db="EMBL/GenBank/DDBJ databases">
        <authorList>
            <person name="Hu Y."/>
            <person name="Nguyen S.V."/>
            <person name="Li F."/>
            <person name="Fanning S."/>
        </authorList>
    </citation>
    <scope>NUCLEOTIDE SEQUENCE</scope>
    <source>
        <strain evidence="6">SYSU D8009</strain>
    </source>
</reference>
<dbReference type="SUPFAM" id="SSF54292">
    <property type="entry name" value="2Fe-2S ferredoxin-like"/>
    <property type="match status" value="1"/>
</dbReference>
<gene>
    <name evidence="6" type="ORF">H7965_12945</name>
</gene>
<dbReference type="InterPro" id="IPR006058">
    <property type="entry name" value="2Fe2S_fd_BS"/>
</dbReference>
<dbReference type="InterPro" id="IPR036856">
    <property type="entry name" value="Ald_Oxase/Xan_DH_a/b_sf"/>
</dbReference>
<evidence type="ECO:0000256" key="1">
    <source>
        <dbReference type="ARBA" id="ARBA00006849"/>
    </source>
</evidence>
<dbReference type="CDD" id="cd00207">
    <property type="entry name" value="fer2"/>
    <property type="match status" value="1"/>
</dbReference>
<dbReference type="SUPFAM" id="SSF56003">
    <property type="entry name" value="Molybdenum cofactor-binding domain"/>
    <property type="match status" value="1"/>
</dbReference>
<dbReference type="InterPro" id="IPR001041">
    <property type="entry name" value="2Fe-2S_ferredoxin-type"/>
</dbReference>
<dbReference type="InterPro" id="IPR037165">
    <property type="entry name" value="AldOxase/xan_DH_Mopterin-bd_sf"/>
</dbReference>
<evidence type="ECO:0000259" key="5">
    <source>
        <dbReference type="PROSITE" id="PS51085"/>
    </source>
</evidence>
<accession>A0A9X0UDC0</accession>
<keyword evidence="7" id="KW-1185">Reference proteome</keyword>
<dbReference type="Gene3D" id="3.90.1170.50">
    <property type="entry name" value="Aldehyde oxidase/xanthine dehydrogenase, a/b hammerhead"/>
    <property type="match status" value="1"/>
</dbReference>
<evidence type="ECO:0000256" key="4">
    <source>
        <dbReference type="ARBA" id="ARBA00023004"/>
    </source>
</evidence>
<dbReference type="GO" id="GO:0005506">
    <property type="term" value="F:iron ion binding"/>
    <property type="evidence" value="ECO:0007669"/>
    <property type="project" value="InterPro"/>
</dbReference>
<keyword evidence="3" id="KW-0560">Oxidoreductase</keyword>
<keyword evidence="2" id="KW-0479">Metal-binding</keyword>
<dbReference type="PANTHER" id="PTHR11908:SF157">
    <property type="entry name" value="XANTHINE DEHYDROGENASE SUBUNIT D-RELATED"/>
    <property type="match status" value="1"/>
</dbReference>
<comment type="caution">
    <text evidence="6">The sequence shown here is derived from an EMBL/GenBank/DDBJ whole genome shotgun (WGS) entry which is preliminary data.</text>
</comment>
<dbReference type="InterPro" id="IPR016208">
    <property type="entry name" value="Ald_Oxase/xanthine_DH-like"/>
</dbReference>
<dbReference type="Pfam" id="PF01315">
    <property type="entry name" value="Ald_Xan_dh_C"/>
    <property type="match status" value="1"/>
</dbReference>
<dbReference type="SMART" id="SM01008">
    <property type="entry name" value="Ald_Xan_dh_C"/>
    <property type="match status" value="1"/>
</dbReference>
<organism evidence="6 7">
    <name type="scientific">Siccirubricoccus deserti</name>
    <dbReference type="NCBI Taxonomy" id="2013562"/>
    <lineage>
        <taxon>Bacteria</taxon>
        <taxon>Pseudomonadati</taxon>
        <taxon>Pseudomonadota</taxon>
        <taxon>Alphaproteobacteria</taxon>
        <taxon>Acetobacterales</taxon>
        <taxon>Roseomonadaceae</taxon>
        <taxon>Siccirubricoccus</taxon>
    </lineage>
</organism>
<dbReference type="Pfam" id="PF01799">
    <property type="entry name" value="Fer2_2"/>
    <property type="match status" value="1"/>
</dbReference>
<proteinExistence type="inferred from homology"/>
<dbReference type="PROSITE" id="PS51085">
    <property type="entry name" value="2FE2S_FER_2"/>
    <property type="match status" value="1"/>
</dbReference>
<dbReference type="InterPro" id="IPR036010">
    <property type="entry name" value="2Fe-2S_ferredoxin-like_sf"/>
</dbReference>
<sequence>MSAPPLTLTVNGTPRAVVAPPETRLSAVLRDGLGLTGTKTGCDAGDCGACTVLLRGAPVCACLVPLAQAAGGAVLTVEGLAAMPLGAALQAAFLHHGAAQCGICTPGMLLAAMALLEATPRPDEAAAMEALGGVLCRCTGYRKILEAVCDAHRFLGTPPVPASGAVGARLPRIDGPAKLTGAALYGADAAPADALWLRPIRSPHAHARFRLGDCAPLLARHPGLHRVLTAADVPGRNGFGIYPDIKDQPVFCDGVVRYRGDCVAALVGERAAVEAVRAEELPLEWEVLPPLSDPEAALAAAPLHPRWPDNVLTTGRVVSGDATAALAGSAHLAEGAWQTGFVEHAYIEPEAGWAQRVGTRIEVFATTQAPYMDLEEVAGVLGIPHDAVRIIPSACGGGFGGKLDVSVQPMLAIAAWLLRRPVRAAWSRAESMASSTKRHPSRITARAGCDAAGRLTGFAFEGIFDTGAYASWGPTVAGRVPVHAMGPYRVPSVATRARAVFTHQPPSGAFRGFGVPQAAIAQEALWDQLADAVGLDRLEFRALNALRAGDTTATGQVLTQSVGLVACLDALRPRWQALRAEAAARNTRGGPRRHGVGIACMWYGIGNTGMSNPSTMRVTLGPEGLVFHNGAVDIGQGSTTVLLQIVAEALGLRTEDFTLVLGDTDLTADAGKTSASRQTFVSGRAAQEAGAALRQAILLRANAGEDAHLRLEGSRLFVDGRELALDGVLEGIGRFDPPTVPLDADGQGIPYATYGFAAQVAALSVDTELGTVRLERIVAAHDVGRAINPTLVEGQIHGGIAQGIGLALMEEYLPGRTENLHDYLIPTTGDVPEIECILVEDPEALGPYGAKGIGEPALVPTAPAIFSAIRDATGVTITQAPALPHRVLAAIAEASR</sequence>
<dbReference type="InterPro" id="IPR002888">
    <property type="entry name" value="2Fe-2S-bd"/>
</dbReference>
<protein>
    <submittedName>
        <fullName evidence="6">Molybdopterin-dependent oxidoreductase</fullName>
    </submittedName>
</protein>
<evidence type="ECO:0000313" key="6">
    <source>
        <dbReference type="EMBL" id="MBC4016227.1"/>
    </source>
</evidence>
<dbReference type="Pfam" id="PF20256">
    <property type="entry name" value="MoCoBD_2"/>
    <property type="match status" value="1"/>
</dbReference>
<dbReference type="InterPro" id="IPR012675">
    <property type="entry name" value="Beta-grasp_dom_sf"/>
</dbReference>
<dbReference type="PANTHER" id="PTHR11908">
    <property type="entry name" value="XANTHINE DEHYDROGENASE"/>
    <property type="match status" value="1"/>
</dbReference>
<dbReference type="Proteomes" id="UP000600101">
    <property type="component" value="Unassembled WGS sequence"/>
</dbReference>
<evidence type="ECO:0000256" key="3">
    <source>
        <dbReference type="ARBA" id="ARBA00023002"/>
    </source>
</evidence>
<dbReference type="GO" id="GO:0016491">
    <property type="term" value="F:oxidoreductase activity"/>
    <property type="evidence" value="ECO:0007669"/>
    <property type="project" value="UniProtKB-KW"/>
</dbReference>
<dbReference type="AlphaFoldDB" id="A0A9X0UDC0"/>
<dbReference type="SUPFAM" id="SSF54665">
    <property type="entry name" value="CO dehydrogenase molybdoprotein N-domain-like"/>
    <property type="match status" value="1"/>
</dbReference>
<dbReference type="InterPro" id="IPR008274">
    <property type="entry name" value="AldOxase/xan_DH_MoCoBD1"/>
</dbReference>
<evidence type="ECO:0000256" key="2">
    <source>
        <dbReference type="ARBA" id="ARBA00022723"/>
    </source>
</evidence>
<dbReference type="InterPro" id="IPR036884">
    <property type="entry name" value="2Fe-2S-bd_dom_sf"/>
</dbReference>
<keyword evidence="4" id="KW-0408">Iron</keyword>